<evidence type="ECO:0000313" key="2">
    <source>
        <dbReference type="Proteomes" id="UP000663419"/>
    </source>
</evidence>
<dbReference type="Proteomes" id="UP000663419">
    <property type="component" value="Chromosome 2"/>
</dbReference>
<evidence type="ECO:0000313" key="1">
    <source>
        <dbReference type="EMBL" id="QSS52519.1"/>
    </source>
</evidence>
<reference evidence="1" key="1">
    <citation type="submission" date="2021-01" db="EMBL/GenBank/DDBJ databases">
        <title>Chromosome-level genome assembly of a human fungal pathogen reveals clustering of transcriptionally co-regulated genes.</title>
        <authorList>
            <person name="Voorhies M."/>
            <person name="Cohen S."/>
            <person name="Shea T.P."/>
            <person name="Petrus S."/>
            <person name="Munoz J.F."/>
            <person name="Poplawski S."/>
            <person name="Goldman W.E."/>
            <person name="Michael T."/>
            <person name="Cuomo C.A."/>
            <person name="Sil A."/>
            <person name="Beyhan S."/>
        </authorList>
    </citation>
    <scope>NUCLEOTIDE SEQUENCE</scope>
    <source>
        <strain evidence="1">H88</strain>
    </source>
</reference>
<gene>
    <name evidence="1" type="ORF">I7I53_08185</name>
</gene>
<dbReference type="VEuPathDB" id="FungiDB:I7I53_08185"/>
<protein>
    <submittedName>
        <fullName evidence="1">Uncharacterized protein</fullName>
    </submittedName>
</protein>
<sequence>MGVERKPFEPSQSQVSSPIISTVGIILSSGVEIFHLYLCYSAPLAVNPISFLEPMEQFSARV</sequence>
<dbReference type="EMBL" id="CP069103">
    <property type="protein sequence ID" value="QSS52519.1"/>
    <property type="molecule type" value="Genomic_DNA"/>
</dbReference>
<name>A0A8A1LEN2_AJEC8</name>
<proteinExistence type="predicted"/>
<dbReference type="AlphaFoldDB" id="A0A8A1LEN2"/>
<organism evidence="1 2">
    <name type="scientific">Ajellomyces capsulatus (strain H88)</name>
    <name type="common">Darling's disease fungus</name>
    <name type="synonym">Histoplasma capsulatum</name>
    <dbReference type="NCBI Taxonomy" id="544711"/>
    <lineage>
        <taxon>Eukaryota</taxon>
        <taxon>Fungi</taxon>
        <taxon>Dikarya</taxon>
        <taxon>Ascomycota</taxon>
        <taxon>Pezizomycotina</taxon>
        <taxon>Eurotiomycetes</taxon>
        <taxon>Eurotiomycetidae</taxon>
        <taxon>Onygenales</taxon>
        <taxon>Ajellomycetaceae</taxon>
        <taxon>Histoplasma</taxon>
    </lineage>
</organism>
<accession>A0A8A1LEN2</accession>